<feature type="compositionally biased region" description="Polar residues" evidence="2">
    <location>
        <begin position="1157"/>
        <end position="1166"/>
    </location>
</feature>
<feature type="compositionally biased region" description="Basic and acidic residues" evidence="2">
    <location>
        <begin position="528"/>
        <end position="541"/>
    </location>
</feature>
<feature type="compositionally biased region" description="Pro residues" evidence="2">
    <location>
        <begin position="94"/>
        <end position="103"/>
    </location>
</feature>
<feature type="region of interest" description="Disordered" evidence="2">
    <location>
        <begin position="870"/>
        <end position="935"/>
    </location>
</feature>
<feature type="region of interest" description="Disordered" evidence="2">
    <location>
        <begin position="822"/>
        <end position="856"/>
    </location>
</feature>
<accession>A0A316VWD9</accession>
<evidence type="ECO:0000313" key="5">
    <source>
        <dbReference type="EMBL" id="PWN41780.1"/>
    </source>
</evidence>
<comment type="similarity">
    <text evidence="1">Belongs to the sorting nexin family.</text>
</comment>
<evidence type="ECO:0000256" key="3">
    <source>
        <dbReference type="SAM" id="Phobius"/>
    </source>
</evidence>
<feature type="domain" description="PXA" evidence="4">
    <location>
        <begin position="126"/>
        <end position="288"/>
    </location>
</feature>
<feature type="compositionally biased region" description="Low complexity" evidence="2">
    <location>
        <begin position="326"/>
        <end position="363"/>
    </location>
</feature>
<keyword evidence="6" id="KW-1185">Reference proteome</keyword>
<dbReference type="InterPro" id="IPR003114">
    <property type="entry name" value="Phox_assoc"/>
</dbReference>
<sequence length="1385" mass="146581">MSSHAPSEEAKVSTTPSTSHPVQSDSILPTTAILVPLLLLLWRSGPFNILLVIASTAVLLLSPWIRLLLCLPTSTSDKPSMAAWDPARFLPLVGPAPPPPATSPPDAGANQKGRVRPRAKRPNRMNDSLRRPLDELTELVVRDFVCSWYNGQTLAHSSFPRTAHFTIDEMVDSVHARVSSSTRSVDIASELLHTLTSVMYTVLKARRTVPPEIPSQGIYSTSTERTDRLRIAVEHFFERHLPREERSSSLVRELLREIATRKLWDVIGACGDPDFINRKIVEWGDKQQEKQIAHPVGVAAPYSGPRTPSLDVDPVLLGQARAEAQLEASAAPQAGELAPQDEVVPAPDAPAALPTAQRAALQTPEQTSESMRPAINPAGGDSVSLKSSLMAPSPSPSLTTQQPRPQMGIMAPPISPGPQTQQPRAKAMPSPSVRSFIEAEHQNATHASAAPSPTAGMHIASPSTSSLRGQARSPAPSSDQVRCSGEQKRSLDALPESPSYHPRSRTTSHIGTQPARAPLMGPPPLPNRKPDADSSRPKVQDENWTPPIDHAMPSNIPSSVHEPDLPASLRDSLTSEGQRDPRSVTSGDSASNAGEATPSDDAYVGGYRIADESALEQRDHESRSEEGKQRHEASLDSEASQIRPVLPPRPADKVSESQTSPTKSGAPVPRAPPLAQVLTRSDSDKLARLRDAFESWLDRGGTTAASAPAGARVQPGEGEALLRLHIGLATVARLVPTDSEQGEVFRPDASSILTKAREALSSANSTGEVKQVLDDAVRRLELGEQEGGVREVLAPVERALWARLTALYTAFWQDTQAAARQRAEGNEAAGSSSSAPGHARTLSYEPRKKPAPAVSASAVPNGAASALPARVASPAQAAGGAPSGGSLEDTEPLRSRPSSVDLKRSSTSSSVAPHTSNQLGVTVTDVSPNAERPNATVDPRTLELMIAVEGLANDAGGFVFIRRWSEFETLEKELRRTLTMASNPISYETSGAAGASEAFSLLDGPSKLPPPPVELPKARKCTSAVIGPAVERYLIGLLSSPDHVASAPVRSFIDKTKAGAPASARTNSIVNTLALGRGIGQGAQRFANGVGGFGKTALSSLQREGTNAVNVAARGVAAVPDAANVAASTVASVPAAAYNGLAPVGDGVRDGLAGPTGTAQRPSPLTTHDVKRFQDTLAPPDTPTLRRSASEEEAAAELRAMTAKTRAAQEQQLQDAGPQAPVSELSQRDLDALLAGVFAVADEAFHLSGGWTLRRGMLRVLEQVVRANYASSIMGAFNSMAAALSTDALGGWVDQARDKFWPAPEGKFTLPYEERTPEMRAATARRAKEIVVAFAPAQAGYVLGPGGRLSCEKALARVHEELTSPIVALDLALSLALRVLDIAVR</sequence>
<keyword evidence="3" id="KW-0472">Membrane</keyword>
<dbReference type="EMBL" id="KZ819387">
    <property type="protein sequence ID" value="PWN41780.1"/>
    <property type="molecule type" value="Genomic_DNA"/>
</dbReference>
<dbReference type="Pfam" id="PF02194">
    <property type="entry name" value="PXA"/>
    <property type="match status" value="1"/>
</dbReference>
<dbReference type="Pfam" id="PF08628">
    <property type="entry name" value="Nexin_C"/>
    <property type="match status" value="1"/>
</dbReference>
<proteinExistence type="inferred from homology"/>
<dbReference type="OrthoDB" id="120967at2759"/>
<evidence type="ECO:0000313" key="6">
    <source>
        <dbReference type="Proteomes" id="UP000245783"/>
    </source>
</evidence>
<name>A0A316VWD9_9BASI</name>
<reference evidence="5 6" key="1">
    <citation type="journal article" date="2018" name="Mol. Biol. Evol.">
        <title>Broad Genomic Sampling Reveals a Smut Pathogenic Ancestry of the Fungal Clade Ustilaginomycotina.</title>
        <authorList>
            <person name="Kijpornyongpan T."/>
            <person name="Mondo S.J."/>
            <person name="Barry K."/>
            <person name="Sandor L."/>
            <person name="Lee J."/>
            <person name="Lipzen A."/>
            <person name="Pangilinan J."/>
            <person name="LaButti K."/>
            <person name="Hainaut M."/>
            <person name="Henrissat B."/>
            <person name="Grigoriev I.V."/>
            <person name="Spatafora J.W."/>
            <person name="Aime M.C."/>
        </authorList>
    </citation>
    <scope>NUCLEOTIDE SEQUENCE [LARGE SCALE GENOMIC DNA]</scope>
    <source>
        <strain evidence="5 6">MCA 4658</strain>
    </source>
</reference>
<protein>
    <recommendedName>
        <fullName evidence="4">PXA domain-containing protein</fullName>
    </recommendedName>
</protein>
<organism evidence="5 6">
    <name type="scientific">Ceraceosorus guamensis</name>
    <dbReference type="NCBI Taxonomy" id="1522189"/>
    <lineage>
        <taxon>Eukaryota</taxon>
        <taxon>Fungi</taxon>
        <taxon>Dikarya</taxon>
        <taxon>Basidiomycota</taxon>
        <taxon>Ustilaginomycotina</taxon>
        <taxon>Exobasidiomycetes</taxon>
        <taxon>Ceraceosorales</taxon>
        <taxon>Ceraceosoraceae</taxon>
        <taxon>Ceraceosorus</taxon>
    </lineage>
</organism>
<feature type="transmembrane region" description="Helical" evidence="3">
    <location>
        <begin position="49"/>
        <end position="69"/>
    </location>
</feature>
<dbReference type="GO" id="GO:0035091">
    <property type="term" value="F:phosphatidylinositol binding"/>
    <property type="evidence" value="ECO:0007669"/>
    <property type="project" value="TreeGrafter"/>
</dbReference>
<dbReference type="GeneID" id="37037536"/>
<dbReference type="RefSeq" id="XP_025368940.1">
    <property type="nucleotide sequence ID" value="XM_025515666.1"/>
</dbReference>
<feature type="compositionally biased region" description="Low complexity" evidence="2">
    <location>
        <begin position="870"/>
        <end position="886"/>
    </location>
</feature>
<feature type="region of interest" description="Disordered" evidence="2">
    <location>
        <begin position="1149"/>
        <end position="1224"/>
    </location>
</feature>
<dbReference type="SMART" id="SM00313">
    <property type="entry name" value="PXA"/>
    <property type="match status" value="1"/>
</dbReference>
<dbReference type="Proteomes" id="UP000245783">
    <property type="component" value="Unassembled WGS sequence"/>
</dbReference>
<evidence type="ECO:0000256" key="1">
    <source>
        <dbReference type="ARBA" id="ARBA00010883"/>
    </source>
</evidence>
<gene>
    <name evidence="5" type="ORF">IE81DRAFT_341800</name>
</gene>
<feature type="compositionally biased region" description="Low complexity" evidence="2">
    <location>
        <begin position="826"/>
        <end position="835"/>
    </location>
</feature>
<feature type="region of interest" description="Disordered" evidence="2">
    <location>
        <begin position="93"/>
        <end position="128"/>
    </location>
</feature>
<evidence type="ECO:0000259" key="4">
    <source>
        <dbReference type="PROSITE" id="PS51207"/>
    </source>
</evidence>
<feature type="compositionally biased region" description="Basic residues" evidence="2">
    <location>
        <begin position="113"/>
        <end position="123"/>
    </location>
</feature>
<feature type="region of interest" description="Disordered" evidence="2">
    <location>
        <begin position="1"/>
        <end position="24"/>
    </location>
</feature>
<feature type="transmembrane region" description="Helical" evidence="3">
    <location>
        <begin position="26"/>
        <end position="42"/>
    </location>
</feature>
<feature type="compositionally biased region" description="Polar residues" evidence="2">
    <location>
        <begin position="911"/>
        <end position="927"/>
    </location>
</feature>
<keyword evidence="3" id="KW-1133">Transmembrane helix</keyword>
<dbReference type="InParanoid" id="A0A316VWD9"/>
<feature type="compositionally biased region" description="Polar residues" evidence="2">
    <location>
        <begin position="12"/>
        <end position="24"/>
    </location>
</feature>
<dbReference type="PROSITE" id="PS51207">
    <property type="entry name" value="PXA"/>
    <property type="match status" value="1"/>
</dbReference>
<feature type="compositionally biased region" description="Low complexity" evidence="2">
    <location>
        <begin position="384"/>
        <end position="406"/>
    </location>
</feature>
<dbReference type="PANTHER" id="PTHR22775">
    <property type="entry name" value="SORTING NEXIN"/>
    <property type="match status" value="1"/>
</dbReference>
<feature type="compositionally biased region" description="Low complexity" evidence="2">
    <location>
        <begin position="444"/>
        <end position="455"/>
    </location>
</feature>
<dbReference type="InterPro" id="IPR013937">
    <property type="entry name" value="Sorting_nexin_C"/>
</dbReference>
<dbReference type="PANTHER" id="PTHR22775:SF3">
    <property type="entry name" value="SORTING NEXIN-13"/>
    <property type="match status" value="1"/>
</dbReference>
<evidence type="ECO:0000256" key="2">
    <source>
        <dbReference type="SAM" id="MobiDB-lite"/>
    </source>
</evidence>
<feature type="compositionally biased region" description="Basic and acidic residues" evidence="2">
    <location>
        <begin position="609"/>
        <end position="634"/>
    </location>
</feature>
<keyword evidence="3" id="KW-0812">Transmembrane</keyword>
<feature type="compositionally biased region" description="Polar residues" evidence="2">
    <location>
        <begin position="583"/>
        <end position="594"/>
    </location>
</feature>
<feature type="compositionally biased region" description="Basic and acidic residues" evidence="2">
    <location>
        <begin position="1"/>
        <end position="11"/>
    </location>
</feature>
<feature type="region of interest" description="Disordered" evidence="2">
    <location>
        <begin position="326"/>
        <end position="682"/>
    </location>
</feature>